<protein>
    <recommendedName>
        <fullName evidence="6">Aminotransferase class I/classII large domain-containing protein</fullName>
    </recommendedName>
</protein>
<accession>A0A7R9MEY6</accession>
<feature type="domain" description="Aminotransferase class I/classII large" evidence="6">
    <location>
        <begin position="44"/>
        <end position="268"/>
    </location>
</feature>
<keyword evidence="5" id="KW-0663">Pyridoxal phosphate</keyword>
<dbReference type="CDD" id="cd00609">
    <property type="entry name" value="AAT_like"/>
    <property type="match status" value="1"/>
</dbReference>
<evidence type="ECO:0000259" key="6">
    <source>
        <dbReference type="Pfam" id="PF00155"/>
    </source>
</evidence>
<reference evidence="7" key="1">
    <citation type="submission" date="2020-11" db="EMBL/GenBank/DDBJ databases">
        <authorList>
            <person name="Tran Van P."/>
        </authorList>
    </citation>
    <scope>NUCLEOTIDE SEQUENCE</scope>
</reference>
<dbReference type="GO" id="GO:0006559">
    <property type="term" value="P:L-phenylalanine catabolic process"/>
    <property type="evidence" value="ECO:0007669"/>
    <property type="project" value="TreeGrafter"/>
</dbReference>
<dbReference type="PROSITE" id="PS00105">
    <property type="entry name" value="AA_TRANSFER_CLASS_1"/>
    <property type="match status" value="1"/>
</dbReference>
<dbReference type="PANTHER" id="PTHR45744:SF2">
    <property type="entry name" value="TYROSINE AMINOTRANSFERASE"/>
    <property type="match status" value="1"/>
</dbReference>
<dbReference type="GO" id="GO:0004838">
    <property type="term" value="F:L-tyrosine-2-oxoglutarate transaminase activity"/>
    <property type="evidence" value="ECO:0007669"/>
    <property type="project" value="TreeGrafter"/>
</dbReference>
<evidence type="ECO:0000256" key="5">
    <source>
        <dbReference type="ARBA" id="ARBA00022898"/>
    </source>
</evidence>
<dbReference type="InterPro" id="IPR015424">
    <property type="entry name" value="PyrdxlP-dep_Trfase"/>
</dbReference>
<dbReference type="Proteomes" id="UP000728032">
    <property type="component" value="Unassembled WGS sequence"/>
</dbReference>
<comment type="cofactor">
    <cofactor evidence="1">
        <name>pyridoxal 5'-phosphate</name>
        <dbReference type="ChEBI" id="CHEBI:597326"/>
    </cofactor>
</comment>
<evidence type="ECO:0000256" key="1">
    <source>
        <dbReference type="ARBA" id="ARBA00001933"/>
    </source>
</evidence>
<dbReference type="EMBL" id="OC930734">
    <property type="protein sequence ID" value="CAD7658822.1"/>
    <property type="molecule type" value="Genomic_DNA"/>
</dbReference>
<dbReference type="InterPro" id="IPR005958">
    <property type="entry name" value="TyrNic_aminoTrfase"/>
</dbReference>
<dbReference type="AlphaFoldDB" id="A0A7R9MEY6"/>
<comment type="similarity">
    <text evidence="2">Belongs to the class-I pyridoxal-phosphate-dependent aminotransferase family.</text>
</comment>
<dbReference type="SUPFAM" id="SSF53383">
    <property type="entry name" value="PLP-dependent transferases"/>
    <property type="match status" value="1"/>
</dbReference>
<dbReference type="NCBIfam" id="TIGR01265">
    <property type="entry name" value="tyr_nico_aTase"/>
    <property type="match status" value="1"/>
</dbReference>
<sequence>MELKRETKRRTEWSVIVSEKAKSTVNPIRMVVETLKLEPNPEKPLIPLSIGDPTIFGNLKPCEEITNAIIASTQSYKNNGYFAAAGSEEARQAVALYSSVDGAPVEAKDVILTSGCSHALDLCMTVLTNPGSNILVPRPGFSLYETLSALIDVQIRHYELLPHKNWEIDLNDLDSKIDGNTAAIIYNNPSNPCGSVFSRQHIIDFLAVAQKHFVPIIADEIYEDLVFPGNHFYPIASLTSEIPVLSCGGTTKKFLIPGWRMGWILIHDKHSRFGNQVF</sequence>
<dbReference type="EMBL" id="CAJPVJ010015909">
    <property type="protein sequence ID" value="CAG2176008.1"/>
    <property type="molecule type" value="Genomic_DNA"/>
</dbReference>
<evidence type="ECO:0000313" key="7">
    <source>
        <dbReference type="EMBL" id="CAD7658822.1"/>
    </source>
</evidence>
<evidence type="ECO:0000256" key="4">
    <source>
        <dbReference type="ARBA" id="ARBA00022679"/>
    </source>
</evidence>
<evidence type="ECO:0000256" key="2">
    <source>
        <dbReference type="ARBA" id="ARBA00007441"/>
    </source>
</evidence>
<evidence type="ECO:0000256" key="3">
    <source>
        <dbReference type="ARBA" id="ARBA00022576"/>
    </source>
</evidence>
<dbReference type="InterPro" id="IPR004838">
    <property type="entry name" value="NHTrfase_class1_PyrdxlP-BS"/>
</dbReference>
<dbReference type="InterPro" id="IPR004839">
    <property type="entry name" value="Aminotransferase_I/II_large"/>
</dbReference>
<dbReference type="PANTHER" id="PTHR45744">
    <property type="entry name" value="TYROSINE AMINOTRANSFERASE"/>
    <property type="match status" value="1"/>
</dbReference>
<organism evidence="7">
    <name type="scientific">Oppiella nova</name>
    <dbReference type="NCBI Taxonomy" id="334625"/>
    <lineage>
        <taxon>Eukaryota</taxon>
        <taxon>Metazoa</taxon>
        <taxon>Ecdysozoa</taxon>
        <taxon>Arthropoda</taxon>
        <taxon>Chelicerata</taxon>
        <taxon>Arachnida</taxon>
        <taxon>Acari</taxon>
        <taxon>Acariformes</taxon>
        <taxon>Sarcoptiformes</taxon>
        <taxon>Oribatida</taxon>
        <taxon>Brachypylina</taxon>
        <taxon>Oppioidea</taxon>
        <taxon>Oppiidae</taxon>
        <taxon>Oppiella</taxon>
    </lineage>
</organism>
<dbReference type="InterPro" id="IPR015422">
    <property type="entry name" value="PyrdxlP-dep_Trfase_small"/>
</dbReference>
<dbReference type="Gene3D" id="3.90.1150.10">
    <property type="entry name" value="Aspartate Aminotransferase, domain 1"/>
    <property type="match status" value="1"/>
</dbReference>
<dbReference type="InterPro" id="IPR015421">
    <property type="entry name" value="PyrdxlP-dep_Trfase_major"/>
</dbReference>
<name>A0A7R9MEY6_9ACAR</name>
<keyword evidence="4" id="KW-0808">Transferase</keyword>
<keyword evidence="3" id="KW-0032">Aminotransferase</keyword>
<dbReference type="OrthoDB" id="7042322at2759"/>
<dbReference type="GO" id="GO:0030170">
    <property type="term" value="F:pyridoxal phosphate binding"/>
    <property type="evidence" value="ECO:0007669"/>
    <property type="project" value="InterPro"/>
</dbReference>
<dbReference type="Gene3D" id="3.40.640.10">
    <property type="entry name" value="Type I PLP-dependent aspartate aminotransferase-like (Major domain)"/>
    <property type="match status" value="1"/>
</dbReference>
<dbReference type="Pfam" id="PF00155">
    <property type="entry name" value="Aminotran_1_2"/>
    <property type="match status" value="1"/>
</dbReference>
<gene>
    <name evidence="7" type="ORF">ONB1V03_LOCUS15442</name>
</gene>
<proteinExistence type="inferred from homology"/>
<keyword evidence="8" id="KW-1185">Reference proteome</keyword>
<dbReference type="GO" id="GO:0006572">
    <property type="term" value="P:L-tyrosine catabolic process"/>
    <property type="evidence" value="ECO:0007669"/>
    <property type="project" value="TreeGrafter"/>
</dbReference>
<evidence type="ECO:0000313" key="8">
    <source>
        <dbReference type="Proteomes" id="UP000728032"/>
    </source>
</evidence>